<dbReference type="PROSITE" id="PS50005">
    <property type="entry name" value="TPR"/>
    <property type="match status" value="11"/>
</dbReference>
<dbReference type="PANTHER" id="PTHR45641">
    <property type="entry name" value="TETRATRICOPEPTIDE REPEAT PROTEIN (AFU_ORTHOLOGUE AFUA_6G03870)"/>
    <property type="match status" value="1"/>
</dbReference>
<gene>
    <name evidence="5" type="ORF">OVN521_LOCUS26157</name>
    <name evidence="4" type="ORF">WKI299_LOCUS34880</name>
</gene>
<evidence type="ECO:0000313" key="6">
    <source>
        <dbReference type="Proteomes" id="UP000663866"/>
    </source>
</evidence>
<dbReference type="InterPro" id="IPR019734">
    <property type="entry name" value="TPR_rpt"/>
</dbReference>
<organism evidence="5 6">
    <name type="scientific">Rotaria magnacalcarata</name>
    <dbReference type="NCBI Taxonomy" id="392030"/>
    <lineage>
        <taxon>Eukaryota</taxon>
        <taxon>Metazoa</taxon>
        <taxon>Spiralia</taxon>
        <taxon>Gnathifera</taxon>
        <taxon>Rotifera</taxon>
        <taxon>Eurotatoria</taxon>
        <taxon>Bdelloidea</taxon>
        <taxon>Philodinida</taxon>
        <taxon>Philodinidae</taxon>
        <taxon>Rotaria</taxon>
    </lineage>
</organism>
<dbReference type="Pfam" id="PF13374">
    <property type="entry name" value="TPR_10"/>
    <property type="match status" value="2"/>
</dbReference>
<evidence type="ECO:0000256" key="1">
    <source>
        <dbReference type="ARBA" id="ARBA00022737"/>
    </source>
</evidence>
<dbReference type="InterPro" id="IPR011990">
    <property type="entry name" value="TPR-like_helical_dom_sf"/>
</dbReference>
<dbReference type="Pfam" id="PF13424">
    <property type="entry name" value="TPR_12"/>
    <property type="match status" value="5"/>
</dbReference>
<feature type="repeat" description="TPR" evidence="3">
    <location>
        <begin position="468"/>
        <end position="501"/>
    </location>
</feature>
<dbReference type="Proteomes" id="UP000663856">
    <property type="component" value="Unassembled WGS sequence"/>
</dbReference>
<feature type="repeat" description="TPR" evidence="3">
    <location>
        <begin position="804"/>
        <end position="837"/>
    </location>
</feature>
<feature type="repeat" description="TPR" evidence="3">
    <location>
        <begin position="594"/>
        <end position="627"/>
    </location>
</feature>
<dbReference type="PROSITE" id="PS50293">
    <property type="entry name" value="TPR_REGION"/>
    <property type="match status" value="8"/>
</dbReference>
<evidence type="ECO:0000313" key="5">
    <source>
        <dbReference type="EMBL" id="CAF4196668.1"/>
    </source>
</evidence>
<dbReference type="PROSITE" id="PS51996">
    <property type="entry name" value="TR_MART"/>
    <property type="match status" value="1"/>
</dbReference>
<feature type="repeat" description="TPR" evidence="3">
    <location>
        <begin position="636"/>
        <end position="669"/>
    </location>
</feature>
<keyword evidence="6" id="KW-1185">Reference proteome</keyword>
<dbReference type="SUPFAM" id="SSF56399">
    <property type="entry name" value="ADP-ribosylation"/>
    <property type="match status" value="1"/>
</dbReference>
<feature type="repeat" description="TPR" evidence="3">
    <location>
        <begin position="678"/>
        <end position="711"/>
    </location>
</feature>
<dbReference type="SMART" id="SM00028">
    <property type="entry name" value="TPR"/>
    <property type="match status" value="12"/>
</dbReference>
<evidence type="ECO:0000313" key="4">
    <source>
        <dbReference type="EMBL" id="CAF2208588.1"/>
    </source>
</evidence>
<feature type="repeat" description="TPR" evidence="3">
    <location>
        <begin position="552"/>
        <end position="585"/>
    </location>
</feature>
<feature type="repeat" description="TPR" evidence="3">
    <location>
        <begin position="510"/>
        <end position="543"/>
    </location>
</feature>
<proteinExistence type="predicted"/>
<dbReference type="Proteomes" id="UP000663866">
    <property type="component" value="Unassembled WGS sequence"/>
</dbReference>
<dbReference type="AlphaFoldDB" id="A0A820ASR8"/>
<evidence type="ECO:0000256" key="3">
    <source>
        <dbReference type="PROSITE-ProRule" id="PRU00339"/>
    </source>
</evidence>
<sequence>MSGQKSKSTIPKSTVSAGTSRTTTLYAMHPRRRMAQNYLVIWVDGNIDENTVDCQNTLAQLRAVVSDVNVCTTPEGCIELLNEMDDGKAFIISSGAFGQHLVADIHGMPKVDAIYIFCGNKARHEPWAKDWSKIRGVFTSIKSICESLKKVAREYDHNSIPMSFVPKRCTSDAASSEQNLNQLPPAYMYSVIFKDIVLEINDDDAKSIKDLEIYCKKKEIPDEEINELISKYHQKSPVWWYTCEMFLYGMLNRGLRSLDMEALSKLGFFIRSLHLQLEQLHLEQSAKFKKSFTVYRGQGMSKEDFQNLLDSKGGLLSFNNFLSTNMEPKVGVEFVERTMKKNEDIVGVIFIMTIDQSKLSTSNIPFAMIDEHSAVRGEKEILFTMHTVFRVVEMKQTAKNNRLWEVQLTITDDNDPQLSTLTNRIKEEIGGTGWHRMGHLMLKLGHLDQAGELYQELLKNASTDSDRVHTYHKLGWLKDDQGKYQEAVEFYEKSLEIKRKTLPDDDASLALTYSAIGLVYNNMGEYTKALKFYEKANKINLQSLPPNHPHTASDCNNIGLVYDNMGEYSKAIEFYDKSLRIREISLPPNHSDLATSYNNIGLVYGSMGEYSKALEFYEKANKIWEISLPPNHLNLAASYNNIAGVYNNMGEYSKVLEYYEKSLQIREISLPANHPDLATIYNNIGGVHKNMGEYSKALEFYEKSLKIWKISLPPHHRDLATSYNNIGSVYKNMGEYSEALEFYEKSNKILEISLPLDHPNSASSYNNIGSVYDSMGEYSKALELYKKSLKTKQISLPTNHPGLATSYNNIGLVYKNMGEYSKALEFYEKSLKIKEISLATNHPSLATSYNNIGGVYKNMGEYSKALRFYEKSLKIREIFLPPNHPDLATSYNNIGGVYKHMGEYSEALSYLEKALGIFRNSLPSTHPNIQVVMNGIAAVKKKL</sequence>
<dbReference type="SUPFAM" id="SSF48452">
    <property type="entry name" value="TPR-like"/>
    <property type="match status" value="1"/>
</dbReference>
<accession>A0A820ASR8</accession>
<feature type="repeat" description="TPR" evidence="3">
    <location>
        <begin position="888"/>
        <end position="921"/>
    </location>
</feature>
<dbReference type="PRINTS" id="PR00381">
    <property type="entry name" value="KINESINLIGHT"/>
</dbReference>
<keyword evidence="1" id="KW-0677">Repeat</keyword>
<dbReference type="Gene3D" id="1.25.40.10">
    <property type="entry name" value="Tetratricopeptide repeat domain"/>
    <property type="match status" value="3"/>
</dbReference>
<dbReference type="PANTHER" id="PTHR45641:SF1">
    <property type="entry name" value="AAA+ ATPASE DOMAIN-CONTAINING PROTEIN"/>
    <property type="match status" value="1"/>
</dbReference>
<evidence type="ECO:0008006" key="7">
    <source>
        <dbReference type="Google" id="ProtNLM"/>
    </source>
</evidence>
<feature type="repeat" description="TPR" evidence="3">
    <location>
        <begin position="720"/>
        <end position="753"/>
    </location>
</feature>
<dbReference type="EMBL" id="CAJNRF010016645">
    <property type="protein sequence ID" value="CAF2208588.1"/>
    <property type="molecule type" value="Genomic_DNA"/>
</dbReference>
<dbReference type="EMBL" id="CAJOBG010006759">
    <property type="protein sequence ID" value="CAF4196668.1"/>
    <property type="molecule type" value="Genomic_DNA"/>
</dbReference>
<protein>
    <recommendedName>
        <fullName evidence="7">UDP-N-acetylglucosamine--peptide N-acetylglucosaminyltransferase SPINDLY</fullName>
    </recommendedName>
</protein>
<dbReference type="Gene3D" id="3.90.176.10">
    <property type="entry name" value="Toxin ADP-ribosyltransferase, Chain A, domain 1"/>
    <property type="match status" value="1"/>
</dbReference>
<feature type="repeat" description="TPR" evidence="3">
    <location>
        <begin position="846"/>
        <end position="879"/>
    </location>
</feature>
<feature type="repeat" description="TPR" evidence="3">
    <location>
        <begin position="762"/>
        <end position="795"/>
    </location>
</feature>
<comment type="caution">
    <text evidence="5">The sequence shown here is derived from an EMBL/GenBank/DDBJ whole genome shotgun (WGS) entry which is preliminary data.</text>
</comment>
<keyword evidence="2 3" id="KW-0802">TPR repeat</keyword>
<name>A0A820ASR8_9BILA</name>
<evidence type="ECO:0000256" key="2">
    <source>
        <dbReference type="ARBA" id="ARBA00022803"/>
    </source>
</evidence>
<reference evidence="5" key="1">
    <citation type="submission" date="2021-02" db="EMBL/GenBank/DDBJ databases">
        <authorList>
            <person name="Nowell W R."/>
        </authorList>
    </citation>
    <scope>NUCLEOTIDE SEQUENCE</scope>
</reference>